<proteinExistence type="inferred from homology"/>
<reference evidence="15" key="1">
    <citation type="submission" date="2020-11" db="EMBL/GenBank/DDBJ databases">
        <title>Chlorella ohadii genome sequencing and assembly.</title>
        <authorList>
            <person name="Murik O."/>
            <person name="Treves H."/>
            <person name="Kedem I."/>
            <person name="Shotland Y."/>
            <person name="Kaplan A."/>
        </authorList>
    </citation>
    <scope>NUCLEOTIDE SEQUENCE</scope>
    <source>
        <strain evidence="15">1</strain>
    </source>
</reference>
<keyword evidence="16" id="KW-1185">Reference proteome</keyword>
<evidence type="ECO:0000256" key="2">
    <source>
        <dbReference type="ARBA" id="ARBA00004771"/>
    </source>
</evidence>
<keyword evidence="7 14" id="KW-0812">Transmembrane</keyword>
<evidence type="ECO:0000256" key="8">
    <source>
        <dbReference type="ARBA" id="ARBA00022798"/>
    </source>
</evidence>
<dbReference type="GO" id="GO:0006071">
    <property type="term" value="P:glycerol metabolic process"/>
    <property type="evidence" value="ECO:0007669"/>
    <property type="project" value="UniProtKB-KW"/>
</dbReference>
<dbReference type="Pfam" id="PF03982">
    <property type="entry name" value="DAGAT"/>
    <property type="match status" value="1"/>
</dbReference>
<comment type="pathway">
    <text evidence="3">Lipid metabolism.</text>
</comment>
<comment type="pathway">
    <text evidence="2">Glycerolipid metabolism; triacylglycerol biosynthesis.</text>
</comment>
<keyword evidence="12 14" id="KW-0472">Membrane</keyword>
<dbReference type="PANTHER" id="PTHR12317">
    <property type="entry name" value="DIACYLGLYCEROL O-ACYLTRANSFERASE"/>
    <property type="match status" value="1"/>
</dbReference>
<dbReference type="GO" id="GO:0004144">
    <property type="term" value="F:diacylglycerol O-acyltransferase activity"/>
    <property type="evidence" value="ECO:0007669"/>
    <property type="project" value="TreeGrafter"/>
</dbReference>
<evidence type="ECO:0000256" key="4">
    <source>
        <dbReference type="ARBA" id="ARBA00005420"/>
    </source>
</evidence>
<gene>
    <name evidence="15" type="ORF">COHA_004410</name>
</gene>
<keyword evidence="11" id="KW-0443">Lipid metabolism</keyword>
<dbReference type="EMBL" id="JADXDR010000058">
    <property type="protein sequence ID" value="KAI7841881.1"/>
    <property type="molecule type" value="Genomic_DNA"/>
</dbReference>
<dbReference type="Proteomes" id="UP001205105">
    <property type="component" value="Unassembled WGS sequence"/>
</dbReference>
<keyword evidence="6 14" id="KW-0808">Transferase</keyword>
<dbReference type="AlphaFoldDB" id="A0AAD5H2W0"/>
<feature type="transmembrane region" description="Helical" evidence="14">
    <location>
        <begin position="90"/>
        <end position="112"/>
    </location>
</feature>
<name>A0AAD5H2W0_9CHLO</name>
<evidence type="ECO:0000256" key="3">
    <source>
        <dbReference type="ARBA" id="ARBA00005189"/>
    </source>
</evidence>
<evidence type="ECO:0000256" key="12">
    <source>
        <dbReference type="ARBA" id="ARBA00023136"/>
    </source>
</evidence>
<evidence type="ECO:0000256" key="13">
    <source>
        <dbReference type="ARBA" id="ARBA00023315"/>
    </source>
</evidence>
<evidence type="ECO:0000256" key="9">
    <source>
        <dbReference type="ARBA" id="ARBA00022824"/>
    </source>
</evidence>
<evidence type="ECO:0000256" key="10">
    <source>
        <dbReference type="ARBA" id="ARBA00022989"/>
    </source>
</evidence>
<evidence type="ECO:0000256" key="1">
    <source>
        <dbReference type="ARBA" id="ARBA00004477"/>
    </source>
</evidence>
<comment type="subcellular location">
    <subcellularLocation>
        <location evidence="1 14">Endoplasmic reticulum membrane</location>
        <topology evidence="1 14">Multi-pass membrane protein</topology>
    </subcellularLocation>
</comment>
<keyword evidence="9 14" id="KW-0256">Endoplasmic reticulum</keyword>
<sequence>MTQYITELQQQLQASWATLEARGGGLTSLCRFSSPAPGDERGGSSSGPGSAAEGLPAVLAAVTAAASGALGAAWAALAAGCWRLLELGGALYLSMRYFTGPTCWLLFGYIFYSEPVLRLPLLLYHLWIISPAGRRAVAYSRVPWLLRRCPLYWGQASYFKGSELVKTADLDPSKRYVFAGHPHGLLGNAFFLAFCTNQLGFDEKFPGIRLSIGVLDLNLRVSFCREICLLHGLCDVDRSTLLARLRAGPGSAVFLARGCLDLVLKRRRGFVKVALEAGAELVPVIAFGENDQFNRMDLRPGSLLDLVQKTFKKLTGFAMPLQDALTGAGIMNLPYGPFPLARPPDHCGDLRSEAGRAHVDACHALYCAALQQLYDEHKDKYAPNRIQDMRFVE</sequence>
<organism evidence="15 16">
    <name type="scientific">Chlorella ohadii</name>
    <dbReference type="NCBI Taxonomy" id="2649997"/>
    <lineage>
        <taxon>Eukaryota</taxon>
        <taxon>Viridiplantae</taxon>
        <taxon>Chlorophyta</taxon>
        <taxon>core chlorophytes</taxon>
        <taxon>Trebouxiophyceae</taxon>
        <taxon>Chlorellales</taxon>
        <taxon>Chlorellaceae</taxon>
        <taxon>Chlorella clade</taxon>
        <taxon>Chlorella</taxon>
    </lineage>
</organism>
<dbReference type="PANTHER" id="PTHR12317:SF0">
    <property type="entry name" value="ACYLTRANSFERASE"/>
    <property type="match status" value="1"/>
</dbReference>
<evidence type="ECO:0000256" key="6">
    <source>
        <dbReference type="ARBA" id="ARBA00022679"/>
    </source>
</evidence>
<keyword evidence="5" id="KW-0444">Lipid biosynthesis</keyword>
<evidence type="ECO:0000256" key="11">
    <source>
        <dbReference type="ARBA" id="ARBA00023098"/>
    </source>
</evidence>
<evidence type="ECO:0000313" key="16">
    <source>
        <dbReference type="Proteomes" id="UP001205105"/>
    </source>
</evidence>
<protein>
    <recommendedName>
        <fullName evidence="14">Acyltransferase</fullName>
        <ecNumber evidence="14">2.3.1.-</ecNumber>
    </recommendedName>
</protein>
<evidence type="ECO:0000256" key="14">
    <source>
        <dbReference type="RuleBase" id="RU367023"/>
    </source>
</evidence>
<dbReference type="EC" id="2.3.1.-" evidence="14"/>
<evidence type="ECO:0000313" key="15">
    <source>
        <dbReference type="EMBL" id="KAI7841881.1"/>
    </source>
</evidence>
<feature type="transmembrane region" description="Helical" evidence="14">
    <location>
        <begin position="57"/>
        <end position="78"/>
    </location>
</feature>
<keyword evidence="8" id="KW-0319">Glycerol metabolism</keyword>
<accession>A0AAD5H2W0</accession>
<keyword evidence="13" id="KW-0012">Acyltransferase</keyword>
<evidence type="ECO:0000256" key="5">
    <source>
        <dbReference type="ARBA" id="ARBA00022516"/>
    </source>
</evidence>
<evidence type="ECO:0000256" key="7">
    <source>
        <dbReference type="ARBA" id="ARBA00022692"/>
    </source>
</evidence>
<dbReference type="GO" id="GO:0005789">
    <property type="term" value="C:endoplasmic reticulum membrane"/>
    <property type="evidence" value="ECO:0007669"/>
    <property type="project" value="UniProtKB-SubCell"/>
</dbReference>
<dbReference type="InterPro" id="IPR007130">
    <property type="entry name" value="DAGAT"/>
</dbReference>
<keyword evidence="10 14" id="KW-1133">Transmembrane helix</keyword>
<comment type="caution">
    <text evidence="15">The sequence shown here is derived from an EMBL/GenBank/DDBJ whole genome shotgun (WGS) entry which is preliminary data.</text>
</comment>
<dbReference type="GO" id="GO:0019432">
    <property type="term" value="P:triglyceride biosynthetic process"/>
    <property type="evidence" value="ECO:0007669"/>
    <property type="project" value="TreeGrafter"/>
</dbReference>
<comment type="similarity">
    <text evidence="4 14">Belongs to the diacylglycerol acyltransferase family.</text>
</comment>